<dbReference type="InterPro" id="IPR036504">
    <property type="entry name" value="CGI121/TPRKB_sf"/>
</dbReference>
<dbReference type="NCBIfam" id="NF011465">
    <property type="entry name" value="PRK14886.1-1"/>
    <property type="match status" value="1"/>
</dbReference>
<protein>
    <submittedName>
        <fullName evidence="2">KEOPS complex component</fullName>
    </submittedName>
</protein>
<reference evidence="2 3" key="1">
    <citation type="submission" date="2018-06" db="EMBL/GenBank/DDBJ databases">
        <title>Natronomonas sp. F16-60 a new haloarchaeon isolated from a solar saltern of Isla Cristina, Huelva, Spain.</title>
        <authorList>
            <person name="Duran-Viseras A."/>
            <person name="Sanchez-Porro C."/>
            <person name="Ventosa A."/>
        </authorList>
    </citation>
    <scope>NUCLEOTIDE SEQUENCE [LARGE SCALE GENOMIC DNA]</scope>
    <source>
        <strain evidence="2 3">F16-60</strain>
    </source>
</reference>
<keyword evidence="3" id="KW-1185">Reference proteome</keyword>
<dbReference type="EMBL" id="QMDX01000003">
    <property type="protein sequence ID" value="TSD14910.1"/>
    <property type="molecule type" value="Genomic_DNA"/>
</dbReference>
<dbReference type="OrthoDB" id="69587at2157"/>
<comment type="caution">
    <text evidence="2">The sequence shown here is derived from an EMBL/GenBank/DDBJ whole genome shotgun (WGS) entry which is preliminary data.</text>
</comment>
<comment type="similarity">
    <text evidence="1">Belongs to the CGI121/TPRKB family.</text>
</comment>
<accession>A0A554ND07</accession>
<evidence type="ECO:0000313" key="2">
    <source>
        <dbReference type="EMBL" id="TSD14910.1"/>
    </source>
</evidence>
<evidence type="ECO:0000313" key="3">
    <source>
        <dbReference type="Proteomes" id="UP000319894"/>
    </source>
</evidence>
<dbReference type="AlphaFoldDB" id="A0A554ND07"/>
<sequence>MADTHGVTVQAFDARLVTGRRHLERAVELADRERARGDGIARDRAVEILLYAAGRRQIDRALELGVGPGATPTVVLVDGRPGDGAGDTAAEAAAAEAVRELLEPAEALGDYDPDRVRAFFDIGSTELAATAAGLPAVVRERVALLVVER</sequence>
<dbReference type="InterPro" id="IPR013926">
    <property type="entry name" value="CGI121/TPRKB"/>
</dbReference>
<dbReference type="Pfam" id="PF08617">
    <property type="entry name" value="CGI-121"/>
    <property type="match status" value="1"/>
</dbReference>
<organism evidence="2 3">
    <name type="scientific">Haloglomus irregulare</name>
    <dbReference type="NCBI Taxonomy" id="2234134"/>
    <lineage>
        <taxon>Archaea</taxon>
        <taxon>Methanobacteriati</taxon>
        <taxon>Methanobacteriota</taxon>
        <taxon>Stenosarchaea group</taxon>
        <taxon>Halobacteria</taxon>
        <taxon>Halobacteriales</taxon>
        <taxon>Natronomonadaceae</taxon>
        <taxon>Haloglomus</taxon>
    </lineage>
</organism>
<name>A0A554ND07_9EURY</name>
<dbReference type="Gene3D" id="3.30.2380.10">
    <property type="entry name" value="CGI121/TPRKB"/>
    <property type="match status" value="1"/>
</dbReference>
<dbReference type="Proteomes" id="UP000319894">
    <property type="component" value="Unassembled WGS sequence"/>
</dbReference>
<gene>
    <name evidence="2" type="ORF">DP107_07680</name>
</gene>
<dbReference type="InParanoid" id="A0A554ND07"/>
<dbReference type="SUPFAM" id="SSF143870">
    <property type="entry name" value="PF0523-like"/>
    <property type="match status" value="1"/>
</dbReference>
<proteinExistence type="inferred from homology"/>
<evidence type="ECO:0000256" key="1">
    <source>
        <dbReference type="ARBA" id="ARBA00005546"/>
    </source>
</evidence>